<reference evidence="7" key="1">
    <citation type="submission" date="2020-03" db="EMBL/GenBank/DDBJ databases">
        <authorList>
            <person name="Guo F."/>
        </authorList>
    </citation>
    <scope>NUCLEOTIDE SEQUENCE</scope>
    <source>
        <strain evidence="7">JCM 30134</strain>
    </source>
</reference>
<dbReference type="SMART" id="SM00028">
    <property type="entry name" value="TPR"/>
    <property type="match status" value="2"/>
</dbReference>
<keyword evidence="2 3" id="KW-0802">TPR repeat</keyword>
<dbReference type="NCBIfam" id="NF047558">
    <property type="entry name" value="TPR_END_plus"/>
    <property type="match status" value="1"/>
</dbReference>
<evidence type="ECO:0000256" key="4">
    <source>
        <dbReference type="SAM" id="Coils"/>
    </source>
</evidence>
<evidence type="ECO:0000256" key="5">
    <source>
        <dbReference type="SAM" id="Phobius"/>
    </source>
</evidence>
<organism evidence="7 8">
    <name type="scientific">Pseudomaricurvus hydrocarbonicus</name>
    <dbReference type="NCBI Taxonomy" id="1470433"/>
    <lineage>
        <taxon>Bacteria</taxon>
        <taxon>Pseudomonadati</taxon>
        <taxon>Pseudomonadota</taxon>
        <taxon>Gammaproteobacteria</taxon>
        <taxon>Cellvibrionales</taxon>
        <taxon>Cellvibrionaceae</taxon>
        <taxon>Pseudomaricurvus</taxon>
    </lineage>
</organism>
<evidence type="ECO:0000256" key="1">
    <source>
        <dbReference type="ARBA" id="ARBA00022737"/>
    </source>
</evidence>
<accession>A0A9E5MNI3</accession>
<keyword evidence="5" id="KW-0812">Transmembrane</keyword>
<dbReference type="PANTHER" id="PTHR44943">
    <property type="entry name" value="CELLULOSE SYNTHASE OPERON PROTEIN C"/>
    <property type="match status" value="1"/>
</dbReference>
<sequence>MPRILTGVLTLILLAVSSLGAAAEVTTELSSTAERSPPAEDVQQSSLQAARAEQAEQAIESLDEALYSPFIERYVLDELKQLRVEMAAQKNELLQQIVDRELTSVDRGVTYATNTITYFFYLIAAASSVLVLVGWTSIRDIKERVHSFANDEISKLINEYEARLERIENQLMQKTQHIEENREALEQSQEVQSLWLRAQQDHSPGHQVPIYDQILKVRPDDCEALTYKADAVLELGEPLWAINLCHQALAIDPQNSHAFYQLACAHTALHQFDEAVRFLSKALDLTETYSEHLDTDPALHPIQDYQPFRTLINGLG</sequence>
<dbReference type="Pfam" id="PF14559">
    <property type="entry name" value="TPR_19"/>
    <property type="match status" value="1"/>
</dbReference>
<keyword evidence="1" id="KW-0677">Repeat</keyword>
<dbReference type="EMBL" id="JAAONZ010000017">
    <property type="protein sequence ID" value="NHO67505.1"/>
    <property type="molecule type" value="Genomic_DNA"/>
</dbReference>
<dbReference type="AlphaFoldDB" id="A0A9E5MNI3"/>
<feature type="transmembrane region" description="Helical" evidence="5">
    <location>
        <begin position="118"/>
        <end position="138"/>
    </location>
</feature>
<dbReference type="SUPFAM" id="SSF48452">
    <property type="entry name" value="TPR-like"/>
    <property type="match status" value="1"/>
</dbReference>
<feature type="signal peptide" evidence="6">
    <location>
        <begin position="1"/>
        <end position="23"/>
    </location>
</feature>
<evidence type="ECO:0000313" key="8">
    <source>
        <dbReference type="Proteomes" id="UP000787472"/>
    </source>
</evidence>
<dbReference type="PANTHER" id="PTHR44943:SF8">
    <property type="entry name" value="TPR REPEAT-CONTAINING PROTEIN MJ0263"/>
    <property type="match status" value="1"/>
</dbReference>
<evidence type="ECO:0000256" key="3">
    <source>
        <dbReference type="PROSITE-ProRule" id="PRU00339"/>
    </source>
</evidence>
<name>A0A9E5MNI3_9GAMM</name>
<keyword evidence="8" id="KW-1185">Reference proteome</keyword>
<feature type="coiled-coil region" evidence="4">
    <location>
        <begin position="150"/>
        <end position="188"/>
    </location>
</feature>
<dbReference type="Proteomes" id="UP000787472">
    <property type="component" value="Unassembled WGS sequence"/>
</dbReference>
<gene>
    <name evidence="7" type="ORF">G8770_18325</name>
</gene>
<keyword evidence="4" id="KW-0175">Coiled coil</keyword>
<feature type="chain" id="PRO_5038746818" evidence="6">
    <location>
        <begin position="24"/>
        <end position="316"/>
    </location>
</feature>
<dbReference type="InterPro" id="IPR011990">
    <property type="entry name" value="TPR-like_helical_dom_sf"/>
</dbReference>
<keyword evidence="5" id="KW-0472">Membrane</keyword>
<feature type="repeat" description="TPR" evidence="3">
    <location>
        <begin position="256"/>
        <end position="289"/>
    </location>
</feature>
<evidence type="ECO:0000256" key="6">
    <source>
        <dbReference type="SAM" id="SignalP"/>
    </source>
</evidence>
<keyword evidence="5" id="KW-1133">Transmembrane helix</keyword>
<dbReference type="InterPro" id="IPR019734">
    <property type="entry name" value="TPR_rpt"/>
</dbReference>
<dbReference type="PROSITE" id="PS50005">
    <property type="entry name" value="TPR"/>
    <property type="match status" value="1"/>
</dbReference>
<dbReference type="InterPro" id="IPR051685">
    <property type="entry name" value="Ycf3/AcsC/BcsC/TPR_MFPF"/>
</dbReference>
<evidence type="ECO:0000256" key="2">
    <source>
        <dbReference type="ARBA" id="ARBA00022803"/>
    </source>
</evidence>
<comment type="caution">
    <text evidence="7">The sequence shown here is derived from an EMBL/GenBank/DDBJ whole genome shotgun (WGS) entry which is preliminary data.</text>
</comment>
<protein>
    <submittedName>
        <fullName evidence="7">Tetratricopeptide repeat protein</fullName>
    </submittedName>
</protein>
<evidence type="ECO:0000313" key="7">
    <source>
        <dbReference type="EMBL" id="NHO67505.1"/>
    </source>
</evidence>
<proteinExistence type="predicted"/>
<dbReference type="Gene3D" id="1.25.40.10">
    <property type="entry name" value="Tetratricopeptide repeat domain"/>
    <property type="match status" value="1"/>
</dbReference>
<keyword evidence="6" id="KW-0732">Signal</keyword>
<dbReference type="RefSeq" id="WP_167190329.1">
    <property type="nucleotide sequence ID" value="NZ_JAAONZ010000017.1"/>
</dbReference>